<dbReference type="Pfam" id="PF20420">
    <property type="entry name" value="DUF6702"/>
    <property type="match status" value="1"/>
</dbReference>
<dbReference type="EMBL" id="CP136522">
    <property type="protein sequence ID" value="WOT06877.1"/>
    <property type="molecule type" value="Genomic_DNA"/>
</dbReference>
<evidence type="ECO:0000313" key="3">
    <source>
        <dbReference type="Proteomes" id="UP001529491"/>
    </source>
</evidence>
<feature type="signal peptide" evidence="1">
    <location>
        <begin position="1"/>
        <end position="21"/>
    </location>
</feature>
<accession>A0ABZ0K2T1</accession>
<proteinExistence type="predicted"/>
<protein>
    <submittedName>
        <fullName evidence="2">DUF6702 family protein</fullName>
    </submittedName>
</protein>
<organism evidence="2 3">
    <name type="scientific">Shewanella youngdeokensis</name>
    <dbReference type="NCBI Taxonomy" id="2999068"/>
    <lineage>
        <taxon>Bacteria</taxon>
        <taxon>Pseudomonadati</taxon>
        <taxon>Pseudomonadota</taxon>
        <taxon>Gammaproteobacteria</taxon>
        <taxon>Alteromonadales</taxon>
        <taxon>Shewanellaceae</taxon>
        <taxon>Shewanella</taxon>
    </lineage>
</organism>
<gene>
    <name evidence="2" type="ORF">RGE70_09115</name>
</gene>
<feature type="chain" id="PRO_5046999391" evidence="1">
    <location>
        <begin position="22"/>
        <end position="168"/>
    </location>
</feature>
<dbReference type="RefSeq" id="WP_310471149.1">
    <property type="nucleotide sequence ID" value="NZ_CP136522.1"/>
</dbReference>
<name>A0ABZ0K2T1_9GAMM</name>
<sequence>MYIRVILAIVISLLMNTVVSAHQQKTAITTISFNHRVNNIEVMHKFYLHDAEHAVKDLFDPSADILSNKATQNTFAEYVQQQFGIQKSNGEQLPLSFVGIELDGKYLWIYQEMSIPENLNGLSISNGSLQDLWPSQVNLVNIEGRGEIQSLLFDSSDDVLTISLPQQR</sequence>
<reference evidence="2 3" key="1">
    <citation type="submission" date="2023-10" db="EMBL/GenBank/DDBJ databases">
        <title>Complete genome sequence of Shewanella sp. DAU334.</title>
        <authorList>
            <person name="Lee Y.-S."/>
            <person name="Jeong H.-R."/>
            <person name="Hwang E.-J."/>
            <person name="Choi Y.-L."/>
            <person name="Kim G.-D."/>
        </authorList>
    </citation>
    <scope>NUCLEOTIDE SEQUENCE [LARGE SCALE GENOMIC DNA]</scope>
    <source>
        <strain evidence="2 3">DAU334</strain>
    </source>
</reference>
<dbReference type="Proteomes" id="UP001529491">
    <property type="component" value="Chromosome"/>
</dbReference>
<keyword evidence="3" id="KW-1185">Reference proteome</keyword>
<evidence type="ECO:0000256" key="1">
    <source>
        <dbReference type="SAM" id="SignalP"/>
    </source>
</evidence>
<keyword evidence="1" id="KW-0732">Signal</keyword>
<evidence type="ECO:0000313" key="2">
    <source>
        <dbReference type="EMBL" id="WOT06877.1"/>
    </source>
</evidence>
<dbReference type="InterPro" id="IPR046525">
    <property type="entry name" value="DUF6702"/>
</dbReference>